<organism evidence="1 2">
    <name type="scientific">Araneus ventricosus</name>
    <name type="common">Orbweaver spider</name>
    <name type="synonym">Epeira ventricosa</name>
    <dbReference type="NCBI Taxonomy" id="182803"/>
    <lineage>
        <taxon>Eukaryota</taxon>
        <taxon>Metazoa</taxon>
        <taxon>Ecdysozoa</taxon>
        <taxon>Arthropoda</taxon>
        <taxon>Chelicerata</taxon>
        <taxon>Arachnida</taxon>
        <taxon>Araneae</taxon>
        <taxon>Araneomorphae</taxon>
        <taxon>Entelegynae</taxon>
        <taxon>Araneoidea</taxon>
        <taxon>Araneidae</taxon>
        <taxon>Araneus</taxon>
    </lineage>
</organism>
<comment type="caution">
    <text evidence="1">The sequence shown here is derived from an EMBL/GenBank/DDBJ whole genome shotgun (WGS) entry which is preliminary data.</text>
</comment>
<dbReference type="EMBL" id="BGPR01000323">
    <property type="protein sequence ID" value="GBM13114.1"/>
    <property type="molecule type" value="Genomic_DNA"/>
</dbReference>
<name>A0A4Y2DB50_ARAVE</name>
<evidence type="ECO:0000313" key="2">
    <source>
        <dbReference type="Proteomes" id="UP000499080"/>
    </source>
</evidence>
<accession>A0A4Y2DB50</accession>
<evidence type="ECO:0000313" key="1">
    <source>
        <dbReference type="EMBL" id="GBM13114.1"/>
    </source>
</evidence>
<keyword evidence="2" id="KW-1185">Reference proteome</keyword>
<dbReference type="PANTHER" id="PTHR46409:SF1">
    <property type="entry name" value="HTH PSQ-TYPE DOMAIN-CONTAINING PROTEIN"/>
    <property type="match status" value="1"/>
</dbReference>
<gene>
    <name evidence="1" type="ORF">AVEN_64332_1</name>
</gene>
<sequence length="157" mass="18169">MSVPALLDGTSQSQANKVFEIDEELGLSENISALRFDITASNIEWKNGACVQLENHLRRKLLSLACRKHAFELLEDDRNYIREFCLRRIMAARARKSIALRKFTIPDFNFEAEHYHELIDWQNWEKTEPPLTMGISDEALKQMVVDGEPVEVFDSQN</sequence>
<dbReference type="Proteomes" id="UP000499080">
    <property type="component" value="Unassembled WGS sequence"/>
</dbReference>
<protein>
    <submittedName>
        <fullName evidence="1">Uncharacterized protein</fullName>
    </submittedName>
</protein>
<reference evidence="1 2" key="1">
    <citation type="journal article" date="2019" name="Sci. Rep.">
        <title>Orb-weaving spider Araneus ventricosus genome elucidates the spidroin gene catalogue.</title>
        <authorList>
            <person name="Kono N."/>
            <person name="Nakamura H."/>
            <person name="Ohtoshi R."/>
            <person name="Moran D.A.P."/>
            <person name="Shinohara A."/>
            <person name="Yoshida Y."/>
            <person name="Fujiwara M."/>
            <person name="Mori M."/>
            <person name="Tomita M."/>
            <person name="Arakawa K."/>
        </authorList>
    </citation>
    <scope>NUCLEOTIDE SEQUENCE [LARGE SCALE GENOMIC DNA]</scope>
</reference>
<dbReference type="OrthoDB" id="6380626at2759"/>
<dbReference type="PANTHER" id="PTHR46409">
    <property type="entry name" value="HTH PSQ-TYPE DOMAIN-CONTAINING PROTEIN"/>
    <property type="match status" value="1"/>
</dbReference>
<dbReference type="AlphaFoldDB" id="A0A4Y2DB50"/>
<proteinExistence type="predicted"/>